<dbReference type="AlphaFoldDB" id="A0A218XHE5"/>
<comment type="caution">
    <text evidence="2">The sequence shown here is derived from an EMBL/GenBank/DDBJ whole genome shotgun (WGS) entry which is preliminary data.</text>
</comment>
<sequence>MNGTAIASTNEPQTSRYNQRSAPIATGKDWQQLSGLRKLVEAATTRLGKGINSAAAPQRLRQGATSSNSGEGLREEEGDEGETEERRQKREGRRR</sequence>
<protein>
    <submittedName>
        <fullName evidence="2">Uncharacterized protein</fullName>
    </submittedName>
</protein>
<feature type="compositionally biased region" description="Polar residues" evidence="1">
    <location>
        <begin position="1"/>
        <end position="21"/>
    </location>
</feature>
<proteinExistence type="predicted"/>
<feature type="compositionally biased region" description="Acidic residues" evidence="1">
    <location>
        <begin position="74"/>
        <end position="83"/>
    </location>
</feature>
<evidence type="ECO:0000313" key="3">
    <source>
        <dbReference type="Proteomes" id="UP000197138"/>
    </source>
</evidence>
<name>A0A218XHE5_PUNGR</name>
<dbReference type="EMBL" id="MTKT01001633">
    <property type="protein sequence ID" value="OWM84344.1"/>
    <property type="molecule type" value="Genomic_DNA"/>
</dbReference>
<gene>
    <name evidence="2" type="ORF">CDL15_Pgr027114</name>
</gene>
<feature type="region of interest" description="Disordered" evidence="1">
    <location>
        <begin position="48"/>
        <end position="95"/>
    </location>
</feature>
<organism evidence="2 3">
    <name type="scientific">Punica granatum</name>
    <name type="common">Pomegranate</name>
    <dbReference type="NCBI Taxonomy" id="22663"/>
    <lineage>
        <taxon>Eukaryota</taxon>
        <taxon>Viridiplantae</taxon>
        <taxon>Streptophyta</taxon>
        <taxon>Embryophyta</taxon>
        <taxon>Tracheophyta</taxon>
        <taxon>Spermatophyta</taxon>
        <taxon>Magnoliopsida</taxon>
        <taxon>eudicotyledons</taxon>
        <taxon>Gunneridae</taxon>
        <taxon>Pentapetalae</taxon>
        <taxon>rosids</taxon>
        <taxon>malvids</taxon>
        <taxon>Myrtales</taxon>
        <taxon>Lythraceae</taxon>
        <taxon>Punica</taxon>
    </lineage>
</organism>
<dbReference type="Proteomes" id="UP000197138">
    <property type="component" value="Unassembled WGS sequence"/>
</dbReference>
<evidence type="ECO:0000256" key="1">
    <source>
        <dbReference type="SAM" id="MobiDB-lite"/>
    </source>
</evidence>
<feature type="region of interest" description="Disordered" evidence="1">
    <location>
        <begin position="1"/>
        <end position="29"/>
    </location>
</feature>
<evidence type="ECO:0000313" key="2">
    <source>
        <dbReference type="EMBL" id="OWM84344.1"/>
    </source>
</evidence>
<reference evidence="3" key="1">
    <citation type="journal article" date="2017" name="Plant J.">
        <title>The pomegranate (Punica granatum L.) genome and the genomics of punicalagin biosynthesis.</title>
        <authorList>
            <person name="Qin G."/>
            <person name="Xu C."/>
            <person name="Ming R."/>
            <person name="Tang H."/>
            <person name="Guyot R."/>
            <person name="Kramer E.M."/>
            <person name="Hu Y."/>
            <person name="Yi X."/>
            <person name="Qi Y."/>
            <person name="Xu X."/>
            <person name="Gao Z."/>
            <person name="Pan H."/>
            <person name="Jian J."/>
            <person name="Tian Y."/>
            <person name="Yue Z."/>
            <person name="Xu Y."/>
        </authorList>
    </citation>
    <scope>NUCLEOTIDE SEQUENCE [LARGE SCALE GENOMIC DNA]</scope>
    <source>
        <strain evidence="3">cv. Dabenzi</strain>
    </source>
</reference>
<accession>A0A218XHE5</accession>